<dbReference type="PROSITE" id="PS51257">
    <property type="entry name" value="PROKAR_LIPOPROTEIN"/>
    <property type="match status" value="1"/>
</dbReference>
<evidence type="ECO:0000313" key="3">
    <source>
        <dbReference type="EMBL" id="VZS00997.1"/>
    </source>
</evidence>
<organism evidence="3">
    <name type="scientific">Mycoplasma feriruminatoris</name>
    <dbReference type="NCBI Taxonomy" id="1179777"/>
    <lineage>
        <taxon>Bacteria</taxon>
        <taxon>Bacillati</taxon>
        <taxon>Mycoplasmatota</taxon>
        <taxon>Mollicutes</taxon>
        <taxon>Mycoplasmataceae</taxon>
        <taxon>Mycoplasma</taxon>
    </lineage>
</organism>
<dbReference type="AlphaFoldDB" id="A0A654IQF3"/>
<name>A0A654IQF3_9MOLU</name>
<gene>
    <name evidence="3" type="ORF">MF5582_00892</name>
</gene>
<reference evidence="3" key="1">
    <citation type="submission" date="2019-11" db="EMBL/GenBank/DDBJ databases">
        <authorList>
            <person name="Falquet L."/>
            <person name="Falquet L."/>
        </authorList>
    </citation>
    <scope>NUCLEOTIDE SEQUENCE</scope>
    <source>
        <strain evidence="3">14/OD_0492</strain>
    </source>
</reference>
<feature type="signal peptide" evidence="2">
    <location>
        <begin position="1"/>
        <end position="19"/>
    </location>
</feature>
<accession>A0A654IQF3</accession>
<proteinExistence type="predicted"/>
<evidence type="ECO:0008006" key="4">
    <source>
        <dbReference type="Google" id="ProtNLM"/>
    </source>
</evidence>
<sequence>MKKLLISFSSIFAFLTVSCSTNKPINSNTTVNTNDNKLYKNKYVDQLLNLYLSDSKLKDSYINDQENVPDSRFSELKYGLTFYPIFIHRSLDYHVGQHYRVVIQKSKNSLEQTLRNDWYWVLDNITQFKYNFNPYGDLYNEFEKDEDLFKQVEKDLGSLISSVKNKNVQKIIRVNLDKTINEKVKDIYTKKEALYLVFDNNKAIKIFKYENSGKTEFLMTTDLFIFKDPNNLETQIEQLENTILDKRKAEYENNLNNINKSIESTKKRKEKLQQEIKDLKEKIEKNTSGNGNDTTVNVAPPVMAFAFTFGKPGSNSTPKKVEKKELTPDELKKELEKKEKQIQQADSRNAELLKDIENLPQKSNDTKFLEFHASDQYGERLKESLNEINKDNWKIARFSMRGIYGQE</sequence>
<feature type="chain" id="PRO_5024895161" description="Lipoprotein" evidence="2">
    <location>
        <begin position="20"/>
        <end position="407"/>
    </location>
</feature>
<evidence type="ECO:0000256" key="2">
    <source>
        <dbReference type="SAM" id="SignalP"/>
    </source>
</evidence>
<feature type="coiled-coil region" evidence="1">
    <location>
        <begin position="321"/>
        <end position="355"/>
    </location>
</feature>
<dbReference type="InterPro" id="IPR027593">
    <property type="entry name" value="Aro_clust"/>
</dbReference>
<protein>
    <recommendedName>
        <fullName evidence="4">Lipoprotein</fullName>
    </recommendedName>
</protein>
<feature type="coiled-coil region" evidence="1">
    <location>
        <begin position="241"/>
        <end position="289"/>
    </location>
</feature>
<keyword evidence="1" id="KW-0175">Coiled coil</keyword>
<keyword evidence="2" id="KW-0732">Signal</keyword>
<dbReference type="EMBL" id="LR739237">
    <property type="protein sequence ID" value="VZS00997.1"/>
    <property type="molecule type" value="Genomic_DNA"/>
</dbReference>
<evidence type="ECO:0000256" key="1">
    <source>
        <dbReference type="SAM" id="Coils"/>
    </source>
</evidence>
<dbReference type="NCBIfam" id="TIGR04313">
    <property type="entry name" value="aro_clust_Mycop"/>
    <property type="match status" value="1"/>
</dbReference>